<dbReference type="InterPro" id="IPR036465">
    <property type="entry name" value="vWFA_dom_sf"/>
</dbReference>
<dbReference type="EMBL" id="CAXLJM020000160">
    <property type="protein sequence ID" value="CAL8143932.1"/>
    <property type="molecule type" value="Genomic_DNA"/>
</dbReference>
<feature type="compositionally biased region" description="Acidic residues" evidence="1">
    <location>
        <begin position="559"/>
        <end position="568"/>
    </location>
</feature>
<feature type="compositionally biased region" description="Low complexity" evidence="1">
    <location>
        <begin position="516"/>
        <end position="558"/>
    </location>
</feature>
<dbReference type="InterPro" id="IPR013694">
    <property type="entry name" value="VIT"/>
</dbReference>
<feature type="region of interest" description="Disordered" evidence="1">
    <location>
        <begin position="516"/>
        <end position="570"/>
    </location>
</feature>
<keyword evidence="2" id="KW-0732">Signal</keyword>
<comment type="caution">
    <text evidence="5">The sequence shown here is derived from an EMBL/GenBank/DDBJ whole genome shotgun (WGS) entry which is preliminary data.</text>
</comment>
<dbReference type="InterPro" id="IPR050934">
    <property type="entry name" value="ITIH"/>
</dbReference>
<dbReference type="SMART" id="SM00327">
    <property type="entry name" value="VWA"/>
    <property type="match status" value="1"/>
</dbReference>
<dbReference type="Pfam" id="PF08487">
    <property type="entry name" value="VIT"/>
    <property type="match status" value="1"/>
</dbReference>
<evidence type="ECO:0000259" key="3">
    <source>
        <dbReference type="PROSITE" id="PS50234"/>
    </source>
</evidence>
<sequence length="1047" mass="114619">MKLGHRNEWCLVTIALALSFVSANALSIKREPVTEQVLIITTPDPQFQDETEANPTTGATESELRDEATTVDSVILHDSTGESWEVDPTSSSILSKDVEIEIATNVPVKNRLMADQPAESSKPILPEIYSFRIESDIKYRYSRTYVTSRVANKDPTKAQEVTFSVVLPETAFISKFIMEIDGKPYEAYVKEKEEAKKDYIQAQSQGQSAGLVEKSTRNSNVFNVNVNVKPQTKVTFNLTYEELLSRRLGRYEQAININPDQVSSIKDYQILVNIEESRNLTLVRVPSLSNDIDAQEDSEGNNKDAVIERPAPNKAKISWSPSTADQKKLVKEGISGKFAVQYDIDRDTDAGQILVMQGYFVHFFAPENLPPLRKHVVFILDISGSMWGRKMEQLKESQKKILDDLSSEDFFNIITFSSDVYLWSPEDSLNKNDNNDRFYSYTAAPVSPQLLAKRQPLPATPGNIVKAKEFIDSLVASGGTNIHDAIIEALNLTAAIKNDQEKASNPTTEAEAIAIETTLPGSPSTTVATSTTGAVSSTSDSGSSSSTTSTEAAPSSTTDFEEEGDDEDRTVSIVDIAKSGLSDIMTEIPETTTLSSSNRVILPPNVQSLIMFLTDGEPTVGVTDPPEIQKLIQAANRNLSIPIFSLGFGEGADFPFLKKLSLQNNGFGRKIYEASDASLQLQGFYNEIASPLLSNVKFNYTSPDYNVTDITVTSFSTIFGGTEIAVAGKLVAPPKPERDDVVESTAATETIAPSNDAQPTTELSVEDATPGLDTFDSPNRPLELSIACDFKPSENYFFDVTIEGNGRDGEVEFQDVEVLERRRSCIDIPIPFFPDRIFPPRPTPPPTPEDQFLERLWAYLTIQQLIEKDLAQLDTKSGDADPSENSIDATPAATPGDSSVETTVLPVGPNTPAETSVVRNVSKTETPKERALRLALKYGFVTPLTSLVVVKPNSSDVTNAVPTDARPDAADSFYAPQSMPMLALSAPAYVKTSSLGALHNRIAAHPFPVHAHFQALPPPPMPFQGKVLMFISILTRTNLRLLHGESK</sequence>
<dbReference type="Gene3D" id="3.40.50.410">
    <property type="entry name" value="von Willebrand factor, type A domain"/>
    <property type="match status" value="2"/>
</dbReference>
<feature type="region of interest" description="Disordered" evidence="1">
    <location>
        <begin position="875"/>
        <end position="899"/>
    </location>
</feature>
<feature type="chain" id="PRO_5045354288" description="Inter-alpha-trypsin inhibitor heavy chain H4" evidence="2">
    <location>
        <begin position="26"/>
        <end position="1047"/>
    </location>
</feature>
<dbReference type="PANTHER" id="PTHR10338">
    <property type="entry name" value="INTER-ALPHA-TRYPSIN INHIBITOR HEAVY CHAIN FAMILY MEMBER"/>
    <property type="match status" value="1"/>
</dbReference>
<reference evidence="5 6" key="1">
    <citation type="submission" date="2024-08" db="EMBL/GenBank/DDBJ databases">
        <authorList>
            <person name="Cucini C."/>
            <person name="Frati F."/>
        </authorList>
    </citation>
    <scope>NUCLEOTIDE SEQUENCE [LARGE SCALE GENOMIC DNA]</scope>
</reference>
<protein>
    <recommendedName>
        <fullName evidence="7">Inter-alpha-trypsin inhibitor heavy chain H4</fullName>
    </recommendedName>
</protein>
<dbReference type="Pfam" id="PF13768">
    <property type="entry name" value="VWA_3"/>
    <property type="match status" value="1"/>
</dbReference>
<dbReference type="InterPro" id="IPR002035">
    <property type="entry name" value="VWF_A"/>
</dbReference>
<gene>
    <name evidence="5" type="ORF">ODALV1_LOCUS30002</name>
</gene>
<accession>A0ABP1S6A1</accession>
<feature type="domain" description="VWFA" evidence="3">
    <location>
        <begin position="375"/>
        <end position="688"/>
    </location>
</feature>
<feature type="domain" description="VIT" evidence="4">
    <location>
        <begin position="112"/>
        <end position="242"/>
    </location>
</feature>
<proteinExistence type="predicted"/>
<dbReference type="SMART" id="SM00609">
    <property type="entry name" value="VIT"/>
    <property type="match status" value="1"/>
</dbReference>
<dbReference type="Proteomes" id="UP001642540">
    <property type="component" value="Unassembled WGS sequence"/>
</dbReference>
<evidence type="ECO:0000313" key="5">
    <source>
        <dbReference type="EMBL" id="CAL8143932.1"/>
    </source>
</evidence>
<feature type="signal peptide" evidence="2">
    <location>
        <begin position="1"/>
        <end position="25"/>
    </location>
</feature>
<evidence type="ECO:0000256" key="1">
    <source>
        <dbReference type="SAM" id="MobiDB-lite"/>
    </source>
</evidence>
<feature type="region of interest" description="Disordered" evidence="1">
    <location>
        <begin position="43"/>
        <end position="64"/>
    </location>
</feature>
<dbReference type="PROSITE" id="PS50234">
    <property type="entry name" value="VWFA"/>
    <property type="match status" value="1"/>
</dbReference>
<dbReference type="Pfam" id="PF00092">
    <property type="entry name" value="VWA"/>
    <property type="match status" value="1"/>
</dbReference>
<evidence type="ECO:0000313" key="6">
    <source>
        <dbReference type="Proteomes" id="UP001642540"/>
    </source>
</evidence>
<organism evidence="5 6">
    <name type="scientific">Orchesella dallaii</name>
    <dbReference type="NCBI Taxonomy" id="48710"/>
    <lineage>
        <taxon>Eukaryota</taxon>
        <taxon>Metazoa</taxon>
        <taxon>Ecdysozoa</taxon>
        <taxon>Arthropoda</taxon>
        <taxon>Hexapoda</taxon>
        <taxon>Collembola</taxon>
        <taxon>Entomobryomorpha</taxon>
        <taxon>Entomobryoidea</taxon>
        <taxon>Orchesellidae</taxon>
        <taxon>Orchesellinae</taxon>
        <taxon>Orchesella</taxon>
    </lineage>
</organism>
<keyword evidence="6" id="KW-1185">Reference proteome</keyword>
<evidence type="ECO:0000256" key="2">
    <source>
        <dbReference type="SAM" id="SignalP"/>
    </source>
</evidence>
<evidence type="ECO:0000259" key="4">
    <source>
        <dbReference type="PROSITE" id="PS51468"/>
    </source>
</evidence>
<dbReference type="PANTHER" id="PTHR10338:SF108">
    <property type="entry name" value="INTER-ALPHA-TRYPSIN INHIBITOR HEAVY CHAIN H4-LIKE PROTEIN"/>
    <property type="match status" value="1"/>
</dbReference>
<evidence type="ECO:0008006" key="7">
    <source>
        <dbReference type="Google" id="ProtNLM"/>
    </source>
</evidence>
<dbReference type="PROSITE" id="PS51468">
    <property type="entry name" value="VIT"/>
    <property type="match status" value="1"/>
</dbReference>
<dbReference type="SUPFAM" id="SSF53300">
    <property type="entry name" value="vWA-like"/>
    <property type="match status" value="1"/>
</dbReference>
<name>A0ABP1S6A1_9HEXA</name>